<organism evidence="2 3">
    <name type="scientific">Stenomitos frigidus ULC18</name>
    <dbReference type="NCBI Taxonomy" id="2107698"/>
    <lineage>
        <taxon>Bacteria</taxon>
        <taxon>Bacillati</taxon>
        <taxon>Cyanobacteriota</taxon>
        <taxon>Cyanophyceae</taxon>
        <taxon>Leptolyngbyales</taxon>
        <taxon>Leptolyngbyaceae</taxon>
        <taxon>Stenomitos</taxon>
    </lineage>
</organism>
<evidence type="ECO:0000256" key="1">
    <source>
        <dbReference type="SAM" id="MobiDB-lite"/>
    </source>
</evidence>
<dbReference type="Proteomes" id="UP000239576">
    <property type="component" value="Unassembled WGS sequence"/>
</dbReference>
<accession>A0A2T1ELH1</accession>
<comment type="caution">
    <text evidence="2">The sequence shown here is derived from an EMBL/GenBank/DDBJ whole genome shotgun (WGS) entry which is preliminary data.</text>
</comment>
<sequence>MENLTYLYVLAEESESAPINPKAQQSHSWQSVLPLSNRAEPTQEPVVDNDREHQPYPTFYL</sequence>
<reference evidence="3" key="1">
    <citation type="submission" date="2018-02" db="EMBL/GenBank/DDBJ databases">
        <authorList>
            <person name="Moore K."/>
            <person name="Momper L."/>
        </authorList>
    </citation>
    <scope>NUCLEOTIDE SEQUENCE [LARGE SCALE GENOMIC DNA]</scope>
    <source>
        <strain evidence="3">ULC18</strain>
    </source>
</reference>
<feature type="compositionally biased region" description="Polar residues" evidence="1">
    <location>
        <begin position="22"/>
        <end position="34"/>
    </location>
</feature>
<name>A0A2T1ELH1_9CYAN</name>
<gene>
    <name evidence="2" type="ORF">C7B82_03540</name>
</gene>
<feature type="region of interest" description="Disordered" evidence="1">
    <location>
        <begin position="15"/>
        <end position="61"/>
    </location>
</feature>
<evidence type="ECO:0000313" key="3">
    <source>
        <dbReference type="Proteomes" id="UP000239576"/>
    </source>
</evidence>
<evidence type="ECO:0000313" key="2">
    <source>
        <dbReference type="EMBL" id="PSB33574.1"/>
    </source>
</evidence>
<dbReference type="EMBL" id="PVWK01000017">
    <property type="protein sequence ID" value="PSB33574.1"/>
    <property type="molecule type" value="Genomic_DNA"/>
</dbReference>
<protein>
    <submittedName>
        <fullName evidence="2">Uncharacterized protein</fullName>
    </submittedName>
</protein>
<dbReference type="AlphaFoldDB" id="A0A2T1ELH1"/>
<keyword evidence="3" id="KW-1185">Reference proteome</keyword>
<proteinExistence type="predicted"/>
<dbReference type="RefSeq" id="WP_106254936.1">
    <property type="nucleotide sequence ID" value="NZ_CAWNSW010000080.1"/>
</dbReference>
<reference evidence="2 3" key="2">
    <citation type="submission" date="2018-03" db="EMBL/GenBank/DDBJ databases">
        <title>The ancient ancestry and fast evolution of plastids.</title>
        <authorList>
            <person name="Moore K.R."/>
            <person name="Magnabosco C."/>
            <person name="Momper L."/>
            <person name="Gold D.A."/>
            <person name="Bosak T."/>
            <person name="Fournier G.P."/>
        </authorList>
    </citation>
    <scope>NUCLEOTIDE SEQUENCE [LARGE SCALE GENOMIC DNA]</scope>
    <source>
        <strain evidence="2 3">ULC18</strain>
    </source>
</reference>